<comment type="subcellular location">
    <subcellularLocation>
        <location evidence="1">Membrane</location>
        <topology evidence="1">Multi-pass membrane protein</topology>
    </subcellularLocation>
</comment>
<evidence type="ECO:0000313" key="6">
    <source>
        <dbReference type="EMBL" id="JAG30588.1"/>
    </source>
</evidence>
<keyword evidence="2 5" id="KW-0812">Transmembrane</keyword>
<feature type="transmembrane region" description="Helical" evidence="5">
    <location>
        <begin position="358"/>
        <end position="374"/>
    </location>
</feature>
<dbReference type="InterPro" id="IPR036259">
    <property type="entry name" value="MFS_trans_sf"/>
</dbReference>
<proteinExistence type="predicted"/>
<feature type="transmembrane region" description="Helical" evidence="5">
    <location>
        <begin position="294"/>
        <end position="319"/>
    </location>
</feature>
<dbReference type="AlphaFoldDB" id="A0A0A9YHL5"/>
<protein>
    <submittedName>
        <fullName evidence="6">Sodium-dependent phosphate transport protein 1, chloroplastic</fullName>
    </submittedName>
</protein>
<keyword evidence="4 5" id="KW-0472">Membrane</keyword>
<dbReference type="InterPro" id="IPR050382">
    <property type="entry name" value="MFS_Na/Anion_cotransporter"/>
</dbReference>
<feature type="transmembrane region" description="Helical" evidence="5">
    <location>
        <begin position="255"/>
        <end position="274"/>
    </location>
</feature>
<feature type="transmembrane region" description="Helical" evidence="5">
    <location>
        <begin position="21"/>
        <end position="40"/>
    </location>
</feature>
<dbReference type="SUPFAM" id="SSF103473">
    <property type="entry name" value="MFS general substrate transporter"/>
    <property type="match status" value="1"/>
</dbReference>
<feature type="transmembrane region" description="Helical" evidence="5">
    <location>
        <begin position="331"/>
        <end position="352"/>
    </location>
</feature>
<evidence type="ECO:0000256" key="4">
    <source>
        <dbReference type="ARBA" id="ARBA00023136"/>
    </source>
</evidence>
<evidence type="ECO:0000256" key="5">
    <source>
        <dbReference type="SAM" id="Phobius"/>
    </source>
</evidence>
<dbReference type="EMBL" id="GBHO01013016">
    <property type="protein sequence ID" value="JAG30588.1"/>
    <property type="molecule type" value="Transcribed_RNA"/>
</dbReference>
<gene>
    <name evidence="6" type="primary">ANTR1</name>
    <name evidence="6" type="ORF">CM83_2311</name>
</gene>
<evidence type="ECO:0000256" key="3">
    <source>
        <dbReference type="ARBA" id="ARBA00022989"/>
    </source>
</evidence>
<evidence type="ECO:0000256" key="2">
    <source>
        <dbReference type="ARBA" id="ARBA00022692"/>
    </source>
</evidence>
<feature type="transmembrane region" description="Helical" evidence="5">
    <location>
        <begin position="386"/>
        <end position="405"/>
    </location>
</feature>
<feature type="non-terminal residue" evidence="6">
    <location>
        <position position="1"/>
    </location>
</feature>
<organism evidence="6">
    <name type="scientific">Lygus hesperus</name>
    <name type="common">Western plant bug</name>
    <dbReference type="NCBI Taxonomy" id="30085"/>
    <lineage>
        <taxon>Eukaryota</taxon>
        <taxon>Metazoa</taxon>
        <taxon>Ecdysozoa</taxon>
        <taxon>Arthropoda</taxon>
        <taxon>Hexapoda</taxon>
        <taxon>Insecta</taxon>
        <taxon>Pterygota</taxon>
        <taxon>Neoptera</taxon>
        <taxon>Paraneoptera</taxon>
        <taxon>Hemiptera</taxon>
        <taxon>Heteroptera</taxon>
        <taxon>Panheteroptera</taxon>
        <taxon>Cimicomorpha</taxon>
        <taxon>Miridae</taxon>
        <taxon>Mirini</taxon>
        <taxon>Lygus</taxon>
    </lineage>
</organism>
<dbReference type="GO" id="GO:0016020">
    <property type="term" value="C:membrane"/>
    <property type="evidence" value="ECO:0007669"/>
    <property type="project" value="UniProtKB-SubCell"/>
</dbReference>
<keyword evidence="3 5" id="KW-1133">Transmembrane helix</keyword>
<name>A0A0A9YHL5_LYGHE</name>
<dbReference type="PANTHER" id="PTHR11662:SF399">
    <property type="entry name" value="FI19708P1-RELATED"/>
    <property type="match status" value="1"/>
</dbReference>
<feature type="transmembrane region" description="Helical" evidence="5">
    <location>
        <begin position="164"/>
        <end position="183"/>
    </location>
</feature>
<accession>A0A0A9YHL5</accession>
<evidence type="ECO:0000256" key="1">
    <source>
        <dbReference type="ARBA" id="ARBA00004141"/>
    </source>
</evidence>
<dbReference type="PANTHER" id="PTHR11662">
    <property type="entry name" value="SOLUTE CARRIER FAMILY 17"/>
    <property type="match status" value="1"/>
</dbReference>
<feature type="transmembrane region" description="Helical" evidence="5">
    <location>
        <begin position="195"/>
        <end position="215"/>
    </location>
</feature>
<feature type="transmembrane region" description="Helical" evidence="5">
    <location>
        <begin position="420"/>
        <end position="438"/>
    </location>
</feature>
<reference evidence="6" key="2">
    <citation type="submission" date="2014-07" db="EMBL/GenBank/DDBJ databases">
        <authorList>
            <person name="Hull J."/>
        </authorList>
    </citation>
    <scope>NUCLEOTIDE SEQUENCE</scope>
</reference>
<sequence length="464" mass="53144">RSEHVNNHECSCKDMARCKRLFGLGMGYVQALILSLPLSVDGLMWHIVQEMIEGKHSRKGVDEIKRQMSNYSLENIKRLKGVLTGMGRLLSLFVIQKVNNKFLLLGINIAEVVFLVFAHSLYLAYGGATLAWSYLIVVFFQGTRFPFSLNILSKWTLTRRMTSLFTSFLLFMDLFLSFMMLLIKNLTSLGYPSVLLHIYSTVAVKTLFIVLWAIFGAADPMQSLFVPLDELAELRKGNPRRIKTHWKNTVPWQKIFTTPILYGSMIFDIGNIWVHEWEDSVLLDPLSMYLDENVVMALVGYYFWSLVVMVNAFVVDYLIHKGITNVNNIRKTAATITAWGCGVCFLMIGYTLKTEARHIWATFFLIFKIANFNIDSSLIIYALSPNYFGFNYGFVSAVAYMSMGFQDRLESALSSNGMEWVMYFYGMVMMFSCLTMILSGDCHPREFDGFGTIEWKDESFVSFP</sequence>
<reference evidence="6" key="1">
    <citation type="journal article" date="2014" name="PLoS ONE">
        <title>Transcriptome-Based Identification of ABC Transporters in the Western Tarnished Plant Bug Lygus hesperus.</title>
        <authorList>
            <person name="Hull J.J."/>
            <person name="Chaney K."/>
            <person name="Geib S.M."/>
            <person name="Fabrick J.A."/>
            <person name="Brent C.S."/>
            <person name="Walsh D."/>
            <person name="Lavine L.C."/>
        </authorList>
    </citation>
    <scope>NUCLEOTIDE SEQUENCE</scope>
</reference>